<evidence type="ECO:0000313" key="2">
    <source>
        <dbReference type="Proteomes" id="UP000053815"/>
    </source>
</evidence>
<sequence length="114" mass="13220">MYISQSNGHLSIDKQDLVLYEAIVAFLTELWLGNRLEETYDLATTQFVFLLPKENSETDFVDGFIRPLLLKTPWLSASEPKSRLIFINDMQAYVYSLQDPHHENNISLQREGNI</sequence>
<evidence type="ECO:0000313" key="1">
    <source>
        <dbReference type="EMBL" id="GAN09465.1"/>
    </source>
</evidence>
<organism evidence="1">
    <name type="scientific">Mucor ambiguus</name>
    <dbReference type="NCBI Taxonomy" id="91626"/>
    <lineage>
        <taxon>Eukaryota</taxon>
        <taxon>Fungi</taxon>
        <taxon>Fungi incertae sedis</taxon>
        <taxon>Mucoromycota</taxon>
        <taxon>Mucoromycotina</taxon>
        <taxon>Mucoromycetes</taxon>
        <taxon>Mucorales</taxon>
        <taxon>Mucorineae</taxon>
        <taxon>Mucoraceae</taxon>
        <taxon>Mucor</taxon>
    </lineage>
</organism>
<keyword evidence="2" id="KW-1185">Reference proteome</keyword>
<name>A0A0C9LX11_9FUNG</name>
<reference evidence="1" key="1">
    <citation type="submission" date="2014-09" db="EMBL/GenBank/DDBJ databases">
        <title>Draft genome sequence of an oleaginous Mucoromycotina fungus Mucor ambiguus NBRC6742.</title>
        <authorList>
            <person name="Takeda I."/>
            <person name="Yamane N."/>
            <person name="Morita T."/>
            <person name="Tamano K."/>
            <person name="Machida M."/>
            <person name="Baker S."/>
            <person name="Koike H."/>
        </authorList>
    </citation>
    <scope>NUCLEOTIDE SEQUENCE</scope>
    <source>
        <strain evidence="1">NBRC 6742</strain>
    </source>
</reference>
<dbReference type="EMBL" id="DF836558">
    <property type="protein sequence ID" value="GAN09465.1"/>
    <property type="molecule type" value="Genomic_DNA"/>
</dbReference>
<dbReference type="AlphaFoldDB" id="A0A0C9LX11"/>
<protein>
    <submittedName>
        <fullName evidence="1">Uncharacterized protein</fullName>
    </submittedName>
</protein>
<accession>A0A0C9LX11</accession>
<gene>
    <name evidence="1" type="ORF">MAM1_0269c08994</name>
</gene>
<dbReference type="Proteomes" id="UP000053815">
    <property type="component" value="Unassembled WGS sequence"/>
</dbReference>
<proteinExistence type="predicted"/>